<dbReference type="Proteomes" id="UP000814128">
    <property type="component" value="Unassembled WGS sequence"/>
</dbReference>
<evidence type="ECO:0000313" key="2">
    <source>
        <dbReference type="Proteomes" id="UP000814128"/>
    </source>
</evidence>
<dbReference type="EMBL" id="MU273558">
    <property type="protein sequence ID" value="KAI0032059.1"/>
    <property type="molecule type" value="Genomic_DNA"/>
</dbReference>
<keyword evidence="2" id="KW-1185">Reference proteome</keyword>
<sequence length="488" mass="53367">MDPRAHTDLRGDDGIEETDEGKDLESAERRRIMFRMGSSFFLFGLINNGLHSSPERIAISYPTAVLYVIVLSAALDLVPADVPKGVVAFFNIAPAFVAKVGWPVLSTGKIRYSRRLSGCCALSVLGMLLVSAFEFVWMRLLGIALASFASGLGELTFLQLSTTYRPPSIAGFGLGYFSSGTGAAGLVGAFLWWNLRGLGVRIGVGISAVLPFIIPLVYGLWVPRPAVFEMLSLPPSYDTDELPPTDAYTPLAESDDVIRSEEDAATYPQRHPHMPIALSVDDKRRLVKPLVLKYMLPLFCVYMFEYTINQGIAPTLIYPVPSPEKYPFLRFIHSIRDYYPLWQLVYQAAVFLSRSSISLGLPPLPMNVLYLPALIQAIILFLLALESALGIIPDTSEGLAVSACFLLIALEGFCGGSAYVNVFFRVNQEPLSSSVDHERAKQEKEFKIGSIGLADSLGILAASLLAVPTEVGLCRAQVDRGKMLCKNL</sequence>
<comment type="caution">
    <text evidence="1">The sequence shown here is derived from an EMBL/GenBank/DDBJ whole genome shotgun (WGS) entry which is preliminary data.</text>
</comment>
<protein>
    <submittedName>
        <fullName evidence="1">Batten's disease protein Cln3</fullName>
    </submittedName>
</protein>
<evidence type="ECO:0000313" key="1">
    <source>
        <dbReference type="EMBL" id="KAI0032059.1"/>
    </source>
</evidence>
<accession>A0ACB8QJM9</accession>
<reference evidence="1" key="2">
    <citation type="journal article" date="2022" name="New Phytol.">
        <title>Evolutionary transition to the ectomycorrhizal habit in the genomes of a hyperdiverse lineage of mushroom-forming fungi.</title>
        <authorList>
            <person name="Looney B."/>
            <person name="Miyauchi S."/>
            <person name="Morin E."/>
            <person name="Drula E."/>
            <person name="Courty P.E."/>
            <person name="Kohler A."/>
            <person name="Kuo A."/>
            <person name="LaButti K."/>
            <person name="Pangilinan J."/>
            <person name="Lipzen A."/>
            <person name="Riley R."/>
            <person name="Andreopoulos W."/>
            <person name="He G."/>
            <person name="Johnson J."/>
            <person name="Nolan M."/>
            <person name="Tritt A."/>
            <person name="Barry K.W."/>
            <person name="Grigoriev I.V."/>
            <person name="Nagy L.G."/>
            <person name="Hibbett D."/>
            <person name="Henrissat B."/>
            <person name="Matheny P.B."/>
            <person name="Labbe J."/>
            <person name="Martin F.M."/>
        </authorList>
    </citation>
    <scope>NUCLEOTIDE SEQUENCE</scope>
    <source>
        <strain evidence="1">EC-137</strain>
    </source>
</reference>
<proteinExistence type="predicted"/>
<organism evidence="1 2">
    <name type="scientific">Vararia minispora EC-137</name>
    <dbReference type="NCBI Taxonomy" id="1314806"/>
    <lineage>
        <taxon>Eukaryota</taxon>
        <taxon>Fungi</taxon>
        <taxon>Dikarya</taxon>
        <taxon>Basidiomycota</taxon>
        <taxon>Agaricomycotina</taxon>
        <taxon>Agaricomycetes</taxon>
        <taxon>Russulales</taxon>
        <taxon>Lachnocladiaceae</taxon>
        <taxon>Vararia</taxon>
    </lineage>
</organism>
<reference evidence="1" key="1">
    <citation type="submission" date="2021-02" db="EMBL/GenBank/DDBJ databases">
        <authorList>
            <consortium name="DOE Joint Genome Institute"/>
            <person name="Ahrendt S."/>
            <person name="Looney B.P."/>
            <person name="Miyauchi S."/>
            <person name="Morin E."/>
            <person name="Drula E."/>
            <person name="Courty P.E."/>
            <person name="Chicoki N."/>
            <person name="Fauchery L."/>
            <person name="Kohler A."/>
            <person name="Kuo A."/>
            <person name="Labutti K."/>
            <person name="Pangilinan J."/>
            <person name="Lipzen A."/>
            <person name="Riley R."/>
            <person name="Andreopoulos W."/>
            <person name="He G."/>
            <person name="Johnson J."/>
            <person name="Barry K.W."/>
            <person name="Grigoriev I.V."/>
            <person name="Nagy L."/>
            <person name="Hibbett D."/>
            <person name="Henrissat B."/>
            <person name="Matheny P.B."/>
            <person name="Labbe J."/>
            <person name="Martin F."/>
        </authorList>
    </citation>
    <scope>NUCLEOTIDE SEQUENCE</scope>
    <source>
        <strain evidence="1">EC-137</strain>
    </source>
</reference>
<gene>
    <name evidence="1" type="ORF">K488DRAFT_86215</name>
</gene>
<name>A0ACB8QJM9_9AGAM</name>